<dbReference type="Pfam" id="PF01497">
    <property type="entry name" value="Peripla_BP_2"/>
    <property type="match status" value="1"/>
</dbReference>
<protein>
    <recommendedName>
        <fullName evidence="1">Fe/B12 periplasmic-binding domain-containing protein</fullName>
    </recommendedName>
</protein>
<reference evidence="2" key="1">
    <citation type="journal article" date="2014" name="Front. Microbiol.">
        <title>High frequency of phylogenetically diverse reductive dehalogenase-homologous genes in deep subseafloor sedimentary metagenomes.</title>
        <authorList>
            <person name="Kawai M."/>
            <person name="Futagami T."/>
            <person name="Toyoda A."/>
            <person name="Takaki Y."/>
            <person name="Nishi S."/>
            <person name="Hori S."/>
            <person name="Arai W."/>
            <person name="Tsubouchi T."/>
            <person name="Morono Y."/>
            <person name="Uchiyama I."/>
            <person name="Ito T."/>
            <person name="Fujiyama A."/>
            <person name="Inagaki F."/>
            <person name="Takami H."/>
        </authorList>
    </citation>
    <scope>NUCLEOTIDE SEQUENCE</scope>
    <source>
        <strain evidence="2">Expedition CK06-06</strain>
    </source>
</reference>
<dbReference type="PROSITE" id="PS50983">
    <property type="entry name" value="FE_B12_PBP"/>
    <property type="match status" value="1"/>
</dbReference>
<dbReference type="Gene3D" id="3.40.50.1980">
    <property type="entry name" value="Nitrogenase molybdenum iron protein domain"/>
    <property type="match status" value="1"/>
</dbReference>
<evidence type="ECO:0000259" key="1">
    <source>
        <dbReference type="PROSITE" id="PS50983"/>
    </source>
</evidence>
<dbReference type="EMBL" id="BARU01024380">
    <property type="protein sequence ID" value="GAH48902.1"/>
    <property type="molecule type" value="Genomic_DNA"/>
</dbReference>
<evidence type="ECO:0000313" key="2">
    <source>
        <dbReference type="EMBL" id="GAH48902.1"/>
    </source>
</evidence>
<dbReference type="InterPro" id="IPR050902">
    <property type="entry name" value="ABC_Transporter_SBP"/>
</dbReference>
<proteinExistence type="predicted"/>
<dbReference type="PANTHER" id="PTHR30535:SF34">
    <property type="entry name" value="MOLYBDATE-BINDING PROTEIN MOLA"/>
    <property type="match status" value="1"/>
</dbReference>
<dbReference type="SUPFAM" id="SSF53807">
    <property type="entry name" value="Helical backbone' metal receptor"/>
    <property type="match status" value="1"/>
</dbReference>
<dbReference type="PANTHER" id="PTHR30535">
    <property type="entry name" value="VITAMIN B12-BINDING PROTEIN"/>
    <property type="match status" value="1"/>
</dbReference>
<accession>X1FV69</accession>
<comment type="caution">
    <text evidence="2">The sequence shown here is derived from an EMBL/GenBank/DDBJ whole genome shotgun (WGS) entry which is preliminary data.</text>
</comment>
<dbReference type="AlphaFoldDB" id="X1FV69"/>
<organism evidence="2">
    <name type="scientific">marine sediment metagenome</name>
    <dbReference type="NCBI Taxonomy" id="412755"/>
    <lineage>
        <taxon>unclassified sequences</taxon>
        <taxon>metagenomes</taxon>
        <taxon>ecological metagenomes</taxon>
    </lineage>
</organism>
<dbReference type="InterPro" id="IPR002491">
    <property type="entry name" value="ABC_transptr_periplasmic_BD"/>
</dbReference>
<name>X1FV69_9ZZZZ</name>
<sequence>MKKDKRFHNIKFTLLFLVFFFILWGAAPVFSYPVKFTDSMGNNITIEKRPKCVVSLVPSITEIIFKIGAGDAVKAVTYHDTYPPEMASKEIIGGFFSPSLMAIEKIQPDFIFVSRLHKRIRERFENDGCQLINLETDSIADSYRNILLLGRIFKKENEAAGIVYDIKKQLQIIAKKV</sequence>
<feature type="non-terminal residue" evidence="2">
    <location>
        <position position="177"/>
    </location>
</feature>
<feature type="domain" description="Fe/B12 periplasmic-binding" evidence="1">
    <location>
        <begin position="52"/>
        <end position="177"/>
    </location>
</feature>
<gene>
    <name evidence="2" type="ORF">S03H2_39433</name>
</gene>